<dbReference type="Gene3D" id="2.40.440.10">
    <property type="entry name" value="L,D-transpeptidase catalytic domain-like"/>
    <property type="match status" value="1"/>
</dbReference>
<dbReference type="EMBL" id="LT859958">
    <property type="protein sequence ID" value="SMX55070.1"/>
    <property type="molecule type" value="Genomic_DNA"/>
</dbReference>
<evidence type="ECO:0000259" key="7">
    <source>
        <dbReference type="PROSITE" id="PS52029"/>
    </source>
</evidence>
<dbReference type="PANTHER" id="PTHR30582">
    <property type="entry name" value="L,D-TRANSPEPTIDASE"/>
    <property type="match status" value="1"/>
</dbReference>
<dbReference type="CDD" id="cd16913">
    <property type="entry name" value="YkuD_like"/>
    <property type="match status" value="1"/>
</dbReference>
<dbReference type="GO" id="GO:0071972">
    <property type="term" value="F:peptidoglycan L,D-transpeptidase activity"/>
    <property type="evidence" value="ECO:0007669"/>
    <property type="project" value="TreeGrafter"/>
</dbReference>
<dbReference type="KEGG" id="abat:CFX1CAM_2005"/>
<feature type="active site" description="Proton donor/acceptor" evidence="6">
    <location>
        <position position="293"/>
    </location>
</feature>
<evidence type="ECO:0000256" key="1">
    <source>
        <dbReference type="ARBA" id="ARBA00004752"/>
    </source>
</evidence>
<dbReference type="Pfam" id="PF03734">
    <property type="entry name" value="YkuD"/>
    <property type="match status" value="1"/>
</dbReference>
<accession>A0A1Y6KAM7</accession>
<dbReference type="GO" id="GO:0016740">
    <property type="term" value="F:transferase activity"/>
    <property type="evidence" value="ECO:0007669"/>
    <property type="project" value="UniProtKB-KW"/>
</dbReference>
<sequence>MSINISRREFLKLSATTLVGLMLPRNLLSRLDADPATRRNPQLLGRVLKDQAPLYTVPSEGSAILNELVKDQIHRITDVTTGKDDTSGNRVWYQLDGAGYTHSRHIQPVRMEVNTPALTIPEKGCLGEITLPYVDAYSSLGTKRKWLYRFYYASTFWVTGVKSDENGVAWYELLDDRNYTKFYIPAISMRLVPDDELTALYPHIPYQDKQLVIDLAKQTLTALIGERVITTMRISSGIRQGEGGFATPKGAFRTVRKRPCRHMVALPSEFGTGFDLPGVPWVSYFTVDGVALHGTYWHNDFGIPHSHGCINLHPQNAKWIYLWTTPTVPPDEYYFADDQGTRVIIQ</sequence>
<dbReference type="InterPro" id="IPR050979">
    <property type="entry name" value="LD-transpeptidase"/>
</dbReference>
<evidence type="ECO:0000313" key="8">
    <source>
        <dbReference type="EMBL" id="SMX55070.1"/>
    </source>
</evidence>
<dbReference type="UniPathway" id="UPA00219"/>
<dbReference type="Proteomes" id="UP000195514">
    <property type="component" value="Chromosome I"/>
</dbReference>
<dbReference type="PROSITE" id="PS52029">
    <property type="entry name" value="LD_TPASE"/>
    <property type="match status" value="1"/>
</dbReference>
<dbReference type="GO" id="GO:0071555">
    <property type="term" value="P:cell wall organization"/>
    <property type="evidence" value="ECO:0007669"/>
    <property type="project" value="UniProtKB-UniRule"/>
</dbReference>
<feature type="active site" description="Nucleophile" evidence="6">
    <location>
        <position position="309"/>
    </location>
</feature>
<dbReference type="RefSeq" id="WP_087862865.1">
    <property type="nucleotide sequence ID" value="NZ_LT859958.1"/>
</dbReference>
<gene>
    <name evidence="8" type="ORF">CFX1CAM_2005</name>
</gene>
<name>A0A1Y6KAM7_9CHLR</name>
<keyword evidence="5 6" id="KW-0961">Cell wall biogenesis/degradation</keyword>
<protein>
    <recommendedName>
        <fullName evidence="7">L,D-TPase catalytic domain-containing protein</fullName>
    </recommendedName>
</protein>
<evidence type="ECO:0000256" key="4">
    <source>
        <dbReference type="ARBA" id="ARBA00022984"/>
    </source>
</evidence>
<dbReference type="AlphaFoldDB" id="A0A1Y6KAM7"/>
<keyword evidence="4 6" id="KW-0573">Peptidoglycan synthesis</keyword>
<dbReference type="InterPro" id="IPR038063">
    <property type="entry name" value="Transpep_catalytic_dom"/>
</dbReference>
<comment type="pathway">
    <text evidence="1 6">Cell wall biogenesis; peptidoglycan biosynthesis.</text>
</comment>
<dbReference type="OrthoDB" id="160089at2"/>
<evidence type="ECO:0000256" key="3">
    <source>
        <dbReference type="ARBA" id="ARBA00022960"/>
    </source>
</evidence>
<dbReference type="PANTHER" id="PTHR30582:SF2">
    <property type="entry name" value="L,D-TRANSPEPTIDASE YCIB-RELATED"/>
    <property type="match status" value="1"/>
</dbReference>
<dbReference type="GO" id="GO:0018104">
    <property type="term" value="P:peptidoglycan-protein cross-linking"/>
    <property type="evidence" value="ECO:0007669"/>
    <property type="project" value="TreeGrafter"/>
</dbReference>
<evidence type="ECO:0000256" key="2">
    <source>
        <dbReference type="ARBA" id="ARBA00022679"/>
    </source>
</evidence>
<dbReference type="PROSITE" id="PS51318">
    <property type="entry name" value="TAT"/>
    <property type="match status" value="1"/>
</dbReference>
<evidence type="ECO:0000256" key="6">
    <source>
        <dbReference type="PROSITE-ProRule" id="PRU01373"/>
    </source>
</evidence>
<dbReference type="GO" id="GO:0008360">
    <property type="term" value="P:regulation of cell shape"/>
    <property type="evidence" value="ECO:0007669"/>
    <property type="project" value="UniProtKB-UniRule"/>
</dbReference>
<proteinExistence type="predicted"/>
<evidence type="ECO:0000256" key="5">
    <source>
        <dbReference type="ARBA" id="ARBA00023316"/>
    </source>
</evidence>
<reference evidence="9" key="1">
    <citation type="submission" date="2017-05" db="EMBL/GenBank/DDBJ databases">
        <authorList>
            <person name="Kirkegaard R."/>
            <person name="Mcilroy J S."/>
        </authorList>
    </citation>
    <scope>NUCLEOTIDE SEQUENCE [LARGE SCALE GENOMIC DNA]</scope>
</reference>
<dbReference type="InterPro" id="IPR005490">
    <property type="entry name" value="LD_TPept_cat_dom"/>
</dbReference>
<keyword evidence="9" id="KW-1185">Reference proteome</keyword>
<organism evidence="8 9">
    <name type="scientific">Candidatus Brevifilum fermentans</name>
    <dbReference type="NCBI Taxonomy" id="1986204"/>
    <lineage>
        <taxon>Bacteria</taxon>
        <taxon>Bacillati</taxon>
        <taxon>Chloroflexota</taxon>
        <taxon>Anaerolineae</taxon>
        <taxon>Anaerolineales</taxon>
        <taxon>Anaerolineaceae</taxon>
        <taxon>Candidatus Brevifilum</taxon>
    </lineage>
</organism>
<keyword evidence="2" id="KW-0808">Transferase</keyword>
<feature type="domain" description="L,D-TPase catalytic" evidence="7">
    <location>
        <begin position="209"/>
        <end position="346"/>
    </location>
</feature>
<dbReference type="SUPFAM" id="SSF141523">
    <property type="entry name" value="L,D-transpeptidase catalytic domain-like"/>
    <property type="match status" value="1"/>
</dbReference>
<evidence type="ECO:0000313" key="9">
    <source>
        <dbReference type="Proteomes" id="UP000195514"/>
    </source>
</evidence>
<dbReference type="InterPro" id="IPR006311">
    <property type="entry name" value="TAT_signal"/>
</dbReference>
<dbReference type="GO" id="GO:0005576">
    <property type="term" value="C:extracellular region"/>
    <property type="evidence" value="ECO:0007669"/>
    <property type="project" value="TreeGrafter"/>
</dbReference>
<keyword evidence="3 6" id="KW-0133">Cell shape</keyword>